<gene>
    <name evidence="2" type="ORF">EYC98_19620</name>
</gene>
<reference evidence="2" key="1">
    <citation type="submission" date="2019-02" db="EMBL/GenBank/DDBJ databases">
        <authorList>
            <person name="Li S.-H."/>
        </authorList>
    </citation>
    <scope>NUCLEOTIDE SEQUENCE</scope>
    <source>
        <strain evidence="2">IMCC14734</strain>
    </source>
</reference>
<keyword evidence="1" id="KW-0732">Signal</keyword>
<accession>A0ABT3TL81</accession>
<comment type="caution">
    <text evidence="2">The sequence shown here is derived from an EMBL/GenBank/DDBJ whole genome shotgun (WGS) entry which is preliminary data.</text>
</comment>
<name>A0ABT3TL81_9GAMM</name>
<organism evidence="2 3">
    <name type="scientific">Candidatus Litorirhabdus singularis</name>
    <dbReference type="NCBI Taxonomy" id="2518993"/>
    <lineage>
        <taxon>Bacteria</taxon>
        <taxon>Pseudomonadati</taxon>
        <taxon>Pseudomonadota</taxon>
        <taxon>Gammaproteobacteria</taxon>
        <taxon>Cellvibrionales</taxon>
        <taxon>Halieaceae</taxon>
        <taxon>Candidatus Litorirhabdus</taxon>
    </lineage>
</organism>
<keyword evidence="3" id="KW-1185">Reference proteome</keyword>
<evidence type="ECO:0000256" key="1">
    <source>
        <dbReference type="SAM" id="SignalP"/>
    </source>
</evidence>
<feature type="signal peptide" evidence="1">
    <location>
        <begin position="1"/>
        <end position="25"/>
    </location>
</feature>
<proteinExistence type="predicted"/>
<dbReference type="RefSeq" id="WP_279247107.1">
    <property type="nucleotide sequence ID" value="NZ_SHNN01000005.1"/>
</dbReference>
<protein>
    <submittedName>
        <fullName evidence="2">DUF1302 domain-containing protein</fullName>
    </submittedName>
</protein>
<feature type="chain" id="PRO_5046821768" evidence="1">
    <location>
        <begin position="26"/>
        <end position="613"/>
    </location>
</feature>
<evidence type="ECO:0000313" key="2">
    <source>
        <dbReference type="EMBL" id="MCX2983077.1"/>
    </source>
</evidence>
<sequence length="613" mass="68291">MIDARVLRGFAVAVPLLAAAQGAHALKFDWGEFEGTFNSTFSVGASWRTEKPDLDYLSPGNTDDLGKASVSVTDDGNLNYDKGDMYSMLLKGVHDFDLNNGQFGVFTRFKYWYDYALADRNVNHGHVANGYEPNSELNMGDFEDLAQESGFEFLDYYVYADFDVGNMPLDLRAGNMVLSWGESTFIQNSVNVINPIDVTALRKPGAEIKEALLPTGLVYGNLGLTGNLSLEMFYQYKWDRYVLDECGTYWSTADVYGGGCDKLTASTSMTDRDQINPDNPFFVPRAPDDEPSDKGQWGAAFRYYAEALNATEFGAYYINYHSRTPILSANNPTENFGSPFIFGSNPSYFFEFPEDIQIYALTFATNVGDWAVSGEFSYRPEFPLQISTSEVNQSAALGSWAEWSRMLPRAEAAGPGGVVNGYDEVEYTQAQVTFIKFFEQVLGSNRLSFAAEFGATWLDDLDDEQNYGRPATFGVGDFEPFPSELFPSEEDVRCDNHPTLGGLGVQPNSQTQNCTNQGFTDDFSWGYRMRASLDYSDVFMGVNMTPNVAWSHDVQGYSPAPNFVKGRKALSLGVKADYLNRYSADLSYTSFFGSDYDDLDDRDFLSLSFSVAF</sequence>
<dbReference type="Pfam" id="PF06980">
    <property type="entry name" value="DUF1302"/>
    <property type="match status" value="1"/>
</dbReference>
<dbReference type="EMBL" id="SHNN01000005">
    <property type="protein sequence ID" value="MCX2983077.1"/>
    <property type="molecule type" value="Genomic_DNA"/>
</dbReference>
<evidence type="ECO:0000313" key="3">
    <source>
        <dbReference type="Proteomes" id="UP001143362"/>
    </source>
</evidence>
<dbReference type="Proteomes" id="UP001143362">
    <property type="component" value="Unassembled WGS sequence"/>
</dbReference>
<dbReference type="InterPro" id="IPR010727">
    <property type="entry name" value="DUF1302"/>
</dbReference>